<dbReference type="Proteomes" id="UP000054166">
    <property type="component" value="Unassembled WGS sequence"/>
</dbReference>
<dbReference type="AlphaFoldDB" id="A0A0C3CIY2"/>
<name>A0A0C3CIY2_PILCF</name>
<proteinExistence type="predicted"/>
<accession>A0A0C3CIY2</accession>
<evidence type="ECO:0000313" key="1">
    <source>
        <dbReference type="EMBL" id="KIM89647.1"/>
    </source>
</evidence>
<evidence type="ECO:0000313" key="2">
    <source>
        <dbReference type="Proteomes" id="UP000054166"/>
    </source>
</evidence>
<dbReference type="InParanoid" id="A0A0C3CIY2"/>
<organism evidence="1 2">
    <name type="scientific">Piloderma croceum (strain F 1598)</name>
    <dbReference type="NCBI Taxonomy" id="765440"/>
    <lineage>
        <taxon>Eukaryota</taxon>
        <taxon>Fungi</taxon>
        <taxon>Dikarya</taxon>
        <taxon>Basidiomycota</taxon>
        <taxon>Agaricomycotina</taxon>
        <taxon>Agaricomycetes</taxon>
        <taxon>Agaricomycetidae</taxon>
        <taxon>Atheliales</taxon>
        <taxon>Atheliaceae</taxon>
        <taxon>Piloderma</taxon>
    </lineage>
</organism>
<dbReference type="HOGENOM" id="CLU_3014970_0_0_1"/>
<reference evidence="1 2" key="1">
    <citation type="submission" date="2014-04" db="EMBL/GenBank/DDBJ databases">
        <authorList>
            <consortium name="DOE Joint Genome Institute"/>
            <person name="Kuo A."/>
            <person name="Tarkka M."/>
            <person name="Buscot F."/>
            <person name="Kohler A."/>
            <person name="Nagy L.G."/>
            <person name="Floudas D."/>
            <person name="Copeland A."/>
            <person name="Barry K.W."/>
            <person name="Cichocki N."/>
            <person name="Veneault-Fourrey C."/>
            <person name="LaButti K."/>
            <person name="Lindquist E.A."/>
            <person name="Lipzen A."/>
            <person name="Lundell T."/>
            <person name="Morin E."/>
            <person name="Murat C."/>
            <person name="Sun H."/>
            <person name="Tunlid A."/>
            <person name="Henrissat B."/>
            <person name="Grigoriev I.V."/>
            <person name="Hibbett D.S."/>
            <person name="Martin F."/>
            <person name="Nordberg H.P."/>
            <person name="Cantor M.N."/>
            <person name="Hua S.X."/>
        </authorList>
    </citation>
    <scope>NUCLEOTIDE SEQUENCE [LARGE SCALE GENOMIC DNA]</scope>
    <source>
        <strain evidence="1 2">F 1598</strain>
    </source>
</reference>
<keyword evidence="2" id="KW-1185">Reference proteome</keyword>
<protein>
    <submittedName>
        <fullName evidence="1">Uncharacterized protein</fullName>
    </submittedName>
</protein>
<sequence length="56" mass="6600">MAAQMYYIRLFKLPLHSLATFGRTATNNRARISCTHNSYFQILRMFPTLQATRNYV</sequence>
<dbReference type="EMBL" id="KN832974">
    <property type="protein sequence ID" value="KIM89647.1"/>
    <property type="molecule type" value="Genomic_DNA"/>
</dbReference>
<gene>
    <name evidence="1" type="ORF">PILCRDRAFT_192153</name>
</gene>
<reference evidence="2" key="2">
    <citation type="submission" date="2015-01" db="EMBL/GenBank/DDBJ databases">
        <title>Evolutionary Origins and Diversification of the Mycorrhizal Mutualists.</title>
        <authorList>
            <consortium name="DOE Joint Genome Institute"/>
            <consortium name="Mycorrhizal Genomics Consortium"/>
            <person name="Kohler A."/>
            <person name="Kuo A."/>
            <person name="Nagy L.G."/>
            <person name="Floudas D."/>
            <person name="Copeland A."/>
            <person name="Barry K.W."/>
            <person name="Cichocki N."/>
            <person name="Veneault-Fourrey C."/>
            <person name="LaButti K."/>
            <person name="Lindquist E.A."/>
            <person name="Lipzen A."/>
            <person name="Lundell T."/>
            <person name="Morin E."/>
            <person name="Murat C."/>
            <person name="Riley R."/>
            <person name="Ohm R."/>
            <person name="Sun H."/>
            <person name="Tunlid A."/>
            <person name="Henrissat B."/>
            <person name="Grigoriev I.V."/>
            <person name="Hibbett D.S."/>
            <person name="Martin F."/>
        </authorList>
    </citation>
    <scope>NUCLEOTIDE SEQUENCE [LARGE SCALE GENOMIC DNA]</scope>
    <source>
        <strain evidence="2">F 1598</strain>
    </source>
</reference>